<dbReference type="NCBIfam" id="TIGR00786">
    <property type="entry name" value="dctM"/>
    <property type="match status" value="1"/>
</dbReference>
<dbReference type="PANTHER" id="PTHR33362:SF5">
    <property type="entry name" value="C4-DICARBOXYLATE TRAP TRANSPORTER LARGE PERMEASE PROTEIN DCTM"/>
    <property type="match status" value="1"/>
</dbReference>
<dbReference type="OrthoDB" id="9796052at2"/>
<dbReference type="InterPro" id="IPR004681">
    <property type="entry name" value="TRAP_DctM"/>
</dbReference>
<dbReference type="PANTHER" id="PTHR33362">
    <property type="entry name" value="SIALIC ACID TRAP TRANSPORTER PERMEASE PROTEIN SIAT-RELATED"/>
    <property type="match status" value="1"/>
</dbReference>
<gene>
    <name evidence="9" type="ORF">A8C75_12410</name>
</gene>
<keyword evidence="10" id="KW-1185">Reference proteome</keyword>
<comment type="caution">
    <text evidence="7">Lacks conserved residue(s) required for the propagation of feature annotation.</text>
</comment>
<feature type="domain" description="TRAP C4-dicarboxylate transport system permease DctM subunit" evidence="8">
    <location>
        <begin position="8"/>
        <end position="415"/>
    </location>
</feature>
<keyword evidence="4 7" id="KW-0812">Transmembrane</keyword>
<keyword evidence="2" id="KW-1003">Cell membrane</keyword>
<evidence type="ECO:0000256" key="3">
    <source>
        <dbReference type="ARBA" id="ARBA00022519"/>
    </source>
</evidence>
<evidence type="ECO:0000256" key="6">
    <source>
        <dbReference type="ARBA" id="ARBA00023136"/>
    </source>
</evidence>
<keyword evidence="7" id="KW-0813">Transport</keyword>
<dbReference type="Pfam" id="PF06808">
    <property type="entry name" value="DctM"/>
    <property type="match status" value="1"/>
</dbReference>
<comment type="subcellular location">
    <subcellularLocation>
        <location evidence="1 7">Cell inner membrane</location>
        <topology evidence="1 7">Multi-pass membrane protein</topology>
    </subcellularLocation>
</comment>
<feature type="transmembrane region" description="Helical" evidence="7">
    <location>
        <begin position="239"/>
        <end position="258"/>
    </location>
</feature>
<evidence type="ECO:0000256" key="1">
    <source>
        <dbReference type="ARBA" id="ARBA00004429"/>
    </source>
</evidence>
<dbReference type="GO" id="GO:0022857">
    <property type="term" value="F:transmembrane transporter activity"/>
    <property type="evidence" value="ECO:0007669"/>
    <property type="project" value="UniProtKB-UniRule"/>
</dbReference>
<evidence type="ECO:0000256" key="7">
    <source>
        <dbReference type="RuleBase" id="RU369079"/>
    </source>
</evidence>
<dbReference type="PIRSF" id="PIRSF006066">
    <property type="entry name" value="HI0050"/>
    <property type="match status" value="1"/>
</dbReference>
<accession>A0A1A9EZ90</accession>
<name>A0A1A9EZ90_9GAMM</name>
<keyword evidence="3 7" id="KW-0997">Cell inner membrane</keyword>
<reference evidence="9 10" key="2">
    <citation type="journal article" date="2018" name="Int. J. Syst. Evol. Microbiol.">
        <title>Marinobacterium aestuarii sp. nov., a benzene-degrading marine bacterium isolated from estuary sediment.</title>
        <authorList>
            <person name="Bae S.S."/>
            <person name="Jung J."/>
            <person name="Chung D."/>
            <person name="Baek K."/>
        </authorList>
    </citation>
    <scope>NUCLEOTIDE SEQUENCE [LARGE SCALE GENOMIC DNA]</scope>
    <source>
        <strain evidence="9 10">ST58-10</strain>
    </source>
</reference>
<organism evidence="9 10">
    <name type="scientific">Marinobacterium aestuarii</name>
    <dbReference type="NCBI Taxonomy" id="1821621"/>
    <lineage>
        <taxon>Bacteria</taxon>
        <taxon>Pseudomonadati</taxon>
        <taxon>Pseudomonadota</taxon>
        <taxon>Gammaproteobacteria</taxon>
        <taxon>Oceanospirillales</taxon>
        <taxon>Oceanospirillaceae</taxon>
        <taxon>Marinobacterium</taxon>
    </lineage>
</organism>
<keyword evidence="6 7" id="KW-0472">Membrane</keyword>
<evidence type="ECO:0000313" key="9">
    <source>
        <dbReference type="EMBL" id="ANG63197.1"/>
    </source>
</evidence>
<dbReference type="KEGG" id="mars:A8C75_12410"/>
<comment type="similarity">
    <text evidence="7">Belongs to the TRAP transporter large permease family.</text>
</comment>
<dbReference type="GO" id="GO:0005886">
    <property type="term" value="C:plasma membrane"/>
    <property type="evidence" value="ECO:0007669"/>
    <property type="project" value="UniProtKB-SubCell"/>
</dbReference>
<feature type="transmembrane region" description="Helical" evidence="7">
    <location>
        <begin position="46"/>
        <end position="69"/>
    </location>
</feature>
<feature type="transmembrane region" description="Helical" evidence="7">
    <location>
        <begin position="354"/>
        <end position="375"/>
    </location>
</feature>
<evidence type="ECO:0000256" key="5">
    <source>
        <dbReference type="ARBA" id="ARBA00022989"/>
    </source>
</evidence>
<feature type="transmembrane region" description="Helical" evidence="7">
    <location>
        <begin position="169"/>
        <end position="194"/>
    </location>
</feature>
<reference evidence="10" key="1">
    <citation type="submission" date="2016-05" db="EMBL/GenBank/DDBJ databases">
        <authorList>
            <person name="Baek K."/>
            <person name="Yang S.-J."/>
        </authorList>
    </citation>
    <scope>NUCLEOTIDE SEQUENCE [LARGE SCALE GENOMIC DNA]</scope>
    <source>
        <strain evidence="10">ST58-10</strain>
    </source>
</reference>
<evidence type="ECO:0000256" key="4">
    <source>
        <dbReference type="ARBA" id="ARBA00022692"/>
    </source>
</evidence>
<dbReference type="STRING" id="1821621.A8C75_12410"/>
<feature type="transmembrane region" description="Helical" evidence="7">
    <location>
        <begin position="395"/>
        <end position="419"/>
    </location>
</feature>
<feature type="transmembrane region" description="Helical" evidence="7">
    <location>
        <begin position="312"/>
        <end position="342"/>
    </location>
</feature>
<dbReference type="RefSeq" id="WP_067382731.1">
    <property type="nucleotide sequence ID" value="NZ_CP015839.1"/>
</dbReference>
<feature type="transmembrane region" description="Helical" evidence="7">
    <location>
        <begin position="270"/>
        <end position="292"/>
    </location>
</feature>
<sequence length="425" mass="44725">MNLAIALALILFFAISVPVAVSIALSSIFGIVLFTNIPLLVVPQRMFVGLDSFPLMAVPFFILAGNIMVKSGVAARLVDFAKSLVGGMQGGLACACVVTCMIFAAVSGSSVATTFAIGSILIPAMVKHGYPTPMAASIQASSAELGVIIPPSVPLILYGVSTETSIGQLFMAGLGPGLLIGGALILMVVIWCRIKGYGKDDGDGNLPLTASMGRAFLALLMPVIIIGGIYGGIFTPTEASAIAVVYGLFLGLIVYRTISFRDLPTIFRESVVSSASVMLIISAAALLSFIISRSGLPNEIGEWARATFESKYTFLLAINLLLFIVGMFVETAAAILILAPILAPIAIAFGIDPVHFGIIVVCNLALGMFTPPLGINLFAACQVAQIRVEQIFRSLLLPVLTVVLCLMTITYVPAISLFLRDLIYR</sequence>
<evidence type="ECO:0000313" key="10">
    <source>
        <dbReference type="Proteomes" id="UP000078070"/>
    </source>
</evidence>
<feature type="transmembrane region" description="Helical" evidence="7">
    <location>
        <begin position="90"/>
        <end position="122"/>
    </location>
</feature>
<evidence type="ECO:0000259" key="8">
    <source>
        <dbReference type="Pfam" id="PF06808"/>
    </source>
</evidence>
<feature type="transmembrane region" description="Helical" evidence="7">
    <location>
        <begin position="215"/>
        <end position="233"/>
    </location>
</feature>
<dbReference type="Proteomes" id="UP000078070">
    <property type="component" value="Chromosome"/>
</dbReference>
<proteinExistence type="inferred from homology"/>
<keyword evidence="5 7" id="KW-1133">Transmembrane helix</keyword>
<evidence type="ECO:0000256" key="2">
    <source>
        <dbReference type="ARBA" id="ARBA00022475"/>
    </source>
</evidence>
<dbReference type="InterPro" id="IPR010656">
    <property type="entry name" value="DctM"/>
</dbReference>
<comment type="function">
    <text evidence="7">Part of the tripartite ATP-independent periplasmic (TRAP) transport system.</text>
</comment>
<dbReference type="EMBL" id="CP015839">
    <property type="protein sequence ID" value="ANG63197.1"/>
    <property type="molecule type" value="Genomic_DNA"/>
</dbReference>
<comment type="subunit">
    <text evidence="7">The complex comprises the extracytoplasmic solute receptor protein and the two transmembrane proteins.</text>
</comment>
<protein>
    <recommendedName>
        <fullName evidence="7">TRAP transporter large permease protein</fullName>
    </recommendedName>
</protein>
<dbReference type="AlphaFoldDB" id="A0A1A9EZ90"/>